<organism evidence="2 3">
    <name type="scientific">Lentzea alba</name>
    <dbReference type="NCBI Taxonomy" id="2714351"/>
    <lineage>
        <taxon>Bacteria</taxon>
        <taxon>Bacillati</taxon>
        <taxon>Actinomycetota</taxon>
        <taxon>Actinomycetes</taxon>
        <taxon>Pseudonocardiales</taxon>
        <taxon>Pseudonocardiaceae</taxon>
        <taxon>Lentzea</taxon>
    </lineage>
</organism>
<dbReference type="Pfam" id="PF13560">
    <property type="entry name" value="HTH_31"/>
    <property type="match status" value="1"/>
</dbReference>
<dbReference type="InterPro" id="IPR001387">
    <property type="entry name" value="Cro/C1-type_HTH"/>
</dbReference>
<dbReference type="EMBL" id="JAAMPJ010000001">
    <property type="protein sequence ID" value="NGY58188.1"/>
    <property type="molecule type" value="Genomic_DNA"/>
</dbReference>
<protein>
    <submittedName>
        <fullName evidence="2">Helix-turn-helix domain-containing protein</fullName>
    </submittedName>
</protein>
<comment type="caution">
    <text evidence="2">The sequence shown here is derived from an EMBL/GenBank/DDBJ whole genome shotgun (WGS) entry which is preliminary data.</text>
</comment>
<dbReference type="InterPro" id="IPR043917">
    <property type="entry name" value="DUF5753"/>
</dbReference>
<sequence>MPKRFSTARGREFGDAVRAALNATGMTAREISEKIDWDPGKLSDLSNGKGGCSEVDLAILLGFCRTPPEERDHLLKIYRETDMKDWWQQHGDHQPILPRTWFEHLKKAKEFISWCPLVFPGLLQVPDYTRAVILASANAPRDEVEQRVAARQAMQEIFRQRIKSTFYIHEQVLVLPVGGSDVLKEQLHHALMMLVRPYIEVRIVPTDAGAHAGFGGAFDLMKFDRYEPTVFLDTESSTLIVERAAAVKAHSEVLASLEGVALDAEQSRERITKLAT</sequence>
<evidence type="ECO:0000259" key="1">
    <source>
        <dbReference type="Pfam" id="PF19054"/>
    </source>
</evidence>
<proteinExistence type="predicted"/>
<dbReference type="RefSeq" id="WP_166044114.1">
    <property type="nucleotide sequence ID" value="NZ_JAAMPJ010000001.1"/>
</dbReference>
<dbReference type="Pfam" id="PF19054">
    <property type="entry name" value="DUF5753"/>
    <property type="match status" value="1"/>
</dbReference>
<evidence type="ECO:0000313" key="3">
    <source>
        <dbReference type="Proteomes" id="UP000481360"/>
    </source>
</evidence>
<reference evidence="2 3" key="1">
    <citation type="submission" date="2020-03" db="EMBL/GenBank/DDBJ databases">
        <title>Isolation and identification of active actinomycetes.</title>
        <authorList>
            <person name="Sun X."/>
        </authorList>
    </citation>
    <scope>NUCLEOTIDE SEQUENCE [LARGE SCALE GENOMIC DNA]</scope>
    <source>
        <strain evidence="2 3">NEAU-D13</strain>
    </source>
</reference>
<feature type="domain" description="DUF5753" evidence="1">
    <location>
        <begin position="106"/>
        <end position="272"/>
    </location>
</feature>
<accession>A0A7C9RMI3</accession>
<name>A0A7C9RMI3_9PSEU</name>
<keyword evidence="3" id="KW-1185">Reference proteome</keyword>
<dbReference type="AlphaFoldDB" id="A0A7C9RMI3"/>
<dbReference type="CDD" id="cd00093">
    <property type="entry name" value="HTH_XRE"/>
    <property type="match status" value="1"/>
</dbReference>
<gene>
    <name evidence="2" type="ORF">G7043_04475</name>
</gene>
<evidence type="ECO:0000313" key="2">
    <source>
        <dbReference type="EMBL" id="NGY58188.1"/>
    </source>
</evidence>
<dbReference type="Proteomes" id="UP000481360">
    <property type="component" value="Unassembled WGS sequence"/>
</dbReference>